<dbReference type="Gene3D" id="3.40.50.720">
    <property type="entry name" value="NAD(P)-binding Rossmann-like Domain"/>
    <property type="match status" value="1"/>
</dbReference>
<proteinExistence type="inferred from homology"/>
<evidence type="ECO:0000256" key="4">
    <source>
        <dbReference type="ARBA" id="ARBA00022692"/>
    </source>
</evidence>
<dbReference type="PANTHER" id="PTHR30576">
    <property type="entry name" value="COLANIC BIOSYNTHESIS UDP-GLUCOSE LIPID CARRIER TRANSFERASE"/>
    <property type="match status" value="1"/>
</dbReference>
<dbReference type="InterPro" id="IPR017475">
    <property type="entry name" value="EPS_sugar_tfrase"/>
</dbReference>
<dbReference type="EMBL" id="PGTK01000013">
    <property type="protein sequence ID" value="PJF30239.1"/>
    <property type="molecule type" value="Genomic_DNA"/>
</dbReference>
<evidence type="ECO:0000313" key="9">
    <source>
        <dbReference type="EMBL" id="PJF30239.1"/>
    </source>
</evidence>
<dbReference type="InterPro" id="IPR003362">
    <property type="entry name" value="Bact_transf"/>
</dbReference>
<feature type="domain" description="Bacterial sugar transferase" evidence="8">
    <location>
        <begin position="300"/>
        <end position="483"/>
    </location>
</feature>
<dbReference type="Pfam" id="PF02397">
    <property type="entry name" value="Bac_transf"/>
    <property type="match status" value="1"/>
</dbReference>
<dbReference type="PANTHER" id="PTHR30576:SF0">
    <property type="entry name" value="UNDECAPRENYL-PHOSPHATE N-ACETYLGALACTOSAMINYL 1-PHOSPHATE TRANSFERASE-RELATED"/>
    <property type="match status" value="1"/>
</dbReference>
<dbReference type="Proteomes" id="UP000228921">
    <property type="component" value="Unassembled WGS sequence"/>
</dbReference>
<evidence type="ECO:0000256" key="5">
    <source>
        <dbReference type="ARBA" id="ARBA00022989"/>
    </source>
</evidence>
<evidence type="ECO:0000256" key="7">
    <source>
        <dbReference type="SAM" id="Phobius"/>
    </source>
</evidence>
<dbReference type="GO" id="GO:0016020">
    <property type="term" value="C:membrane"/>
    <property type="evidence" value="ECO:0007669"/>
    <property type="project" value="UniProtKB-SubCell"/>
</dbReference>
<dbReference type="NCBIfam" id="TIGR03025">
    <property type="entry name" value="EPS_sugtrans"/>
    <property type="match status" value="1"/>
</dbReference>
<comment type="caution">
    <text evidence="9">The sequence shown here is derived from an EMBL/GenBank/DDBJ whole genome shotgun (WGS) entry which is preliminary data.</text>
</comment>
<comment type="subcellular location">
    <subcellularLocation>
        <location evidence="1">Membrane</location>
        <topology evidence="1">Multi-pass membrane protein</topology>
    </subcellularLocation>
</comment>
<evidence type="ECO:0000256" key="3">
    <source>
        <dbReference type="ARBA" id="ARBA00022679"/>
    </source>
</evidence>
<feature type="transmembrane region" description="Helical" evidence="7">
    <location>
        <begin position="134"/>
        <end position="152"/>
    </location>
</feature>
<feature type="transmembrane region" description="Helical" evidence="7">
    <location>
        <begin position="32"/>
        <end position="53"/>
    </location>
</feature>
<evidence type="ECO:0000256" key="1">
    <source>
        <dbReference type="ARBA" id="ARBA00004141"/>
    </source>
</evidence>
<evidence type="ECO:0000259" key="8">
    <source>
        <dbReference type="Pfam" id="PF02397"/>
    </source>
</evidence>
<feature type="transmembrane region" description="Helical" evidence="7">
    <location>
        <begin position="302"/>
        <end position="326"/>
    </location>
</feature>
<keyword evidence="3 9" id="KW-0808">Transferase</keyword>
<protein>
    <submittedName>
        <fullName evidence="9">Sugar transferase</fullName>
    </submittedName>
</protein>
<name>A0A2M8NY75_9CHLR</name>
<keyword evidence="6 7" id="KW-0472">Membrane</keyword>
<feature type="transmembrane region" description="Helical" evidence="7">
    <location>
        <begin position="105"/>
        <end position="128"/>
    </location>
</feature>
<reference evidence="9 10" key="1">
    <citation type="submission" date="2017-11" db="EMBL/GenBank/DDBJ databases">
        <title>Evolution of Phototrophy in the Chloroflexi Phylum Driven by Horizontal Gene Transfer.</title>
        <authorList>
            <person name="Ward L.M."/>
            <person name="Hemp J."/>
            <person name="Shih P.M."/>
            <person name="Mcglynn S.E."/>
            <person name="Fischer W."/>
        </authorList>
    </citation>
    <scope>NUCLEOTIDE SEQUENCE [LARGE SCALE GENOMIC DNA]</scope>
    <source>
        <strain evidence="9">CP2_2F</strain>
    </source>
</reference>
<comment type="similarity">
    <text evidence="2">Belongs to the bacterial sugar transferase family.</text>
</comment>
<dbReference type="GO" id="GO:0016780">
    <property type="term" value="F:phosphotransferase activity, for other substituted phosphate groups"/>
    <property type="evidence" value="ECO:0007669"/>
    <property type="project" value="TreeGrafter"/>
</dbReference>
<accession>A0A2M8NY75</accession>
<evidence type="ECO:0000256" key="6">
    <source>
        <dbReference type="ARBA" id="ARBA00023136"/>
    </source>
</evidence>
<keyword evidence="4 7" id="KW-0812">Transmembrane</keyword>
<dbReference type="AlphaFoldDB" id="A0A2M8NY75"/>
<feature type="transmembrane region" description="Helical" evidence="7">
    <location>
        <begin position="65"/>
        <end position="84"/>
    </location>
</feature>
<gene>
    <name evidence="9" type="ORF">CUN51_08425</name>
</gene>
<evidence type="ECO:0000313" key="10">
    <source>
        <dbReference type="Proteomes" id="UP000228921"/>
    </source>
</evidence>
<sequence>MDTPMQSAKPISTSEGAPISNGWQLRLSERRLLLLLGDTFACLLATLVALGAWSLTAPEPFDLAFISQRAHWFIIMPLLWLGVARLNGFNDLRLAHRQTAMFTRLLLISVQVVIIYVFLFFLIVPSGFDLPRLFTLYYAVAAFSLVGMWRVARPRLFSWTQQPRRALLIGSGRSAAALAQTIAQEAAKEYEIVGYVQSETDADAPMAGLRSLGKGSDLPQIVRQQGVSELILAHDGALPADLFQGVMACYEQGIAITPMPLLYEQITGRVPIEHVGQFDWQLVLPLEGETLSFRLYLLIKRLIDVTLALIGLACFVIILLPLALIIRLDSRGPIFYRQERLGRGGKPFQIVKLRTMVQDAEKLSGPQWARKDDPRITRVGRLLRKTRLDEVPQLWNVLRGEMSIVGPRPERPIFVDRLTQTIPFYRTRLLVTPGLTGWAQICYKYGNTEEDALIKLQYDLYYIRHQSIALDLLIMLRTLGKMIALSGT</sequence>
<evidence type="ECO:0000256" key="2">
    <source>
        <dbReference type="ARBA" id="ARBA00006464"/>
    </source>
</evidence>
<keyword evidence="5 7" id="KW-1133">Transmembrane helix</keyword>
<organism evidence="9 10">
    <name type="scientific">Candidatus Thermofonsia Clade 1 bacterium</name>
    <dbReference type="NCBI Taxonomy" id="2364210"/>
    <lineage>
        <taxon>Bacteria</taxon>
        <taxon>Bacillati</taxon>
        <taxon>Chloroflexota</taxon>
        <taxon>Candidatus Thermofontia</taxon>
        <taxon>Candidatus Thermofonsia Clade 1</taxon>
    </lineage>
</organism>
<dbReference type="Pfam" id="PF13727">
    <property type="entry name" value="CoA_binding_3"/>
    <property type="match status" value="1"/>
</dbReference>